<protein>
    <submittedName>
        <fullName evidence="1">SFI1 centrin binding protein</fullName>
    </submittedName>
</protein>
<dbReference type="VEuPathDB" id="HostDB:ENSCPOG00000012348"/>
<dbReference type="Bgee" id="ENSCPOG00000012348">
    <property type="expression patterns" value="Expressed in testis and 13 other cell types or tissues"/>
</dbReference>
<organism evidence="1 2">
    <name type="scientific">Cavia porcellus</name>
    <name type="common">Guinea pig</name>
    <dbReference type="NCBI Taxonomy" id="10141"/>
    <lineage>
        <taxon>Eukaryota</taxon>
        <taxon>Metazoa</taxon>
        <taxon>Chordata</taxon>
        <taxon>Craniata</taxon>
        <taxon>Vertebrata</taxon>
        <taxon>Euteleostomi</taxon>
        <taxon>Mammalia</taxon>
        <taxon>Eutheria</taxon>
        <taxon>Euarchontoglires</taxon>
        <taxon>Glires</taxon>
        <taxon>Rodentia</taxon>
        <taxon>Hystricomorpha</taxon>
        <taxon>Caviidae</taxon>
        <taxon>Cavia</taxon>
    </lineage>
</organism>
<accession>A0A286Y0U1</accession>
<reference evidence="2" key="1">
    <citation type="journal article" date="2011" name="Nature">
        <title>A high-resolution map of human evolutionary constraint using 29 mammals.</title>
        <authorList>
            <person name="Lindblad-Toh K."/>
            <person name="Garber M."/>
            <person name="Zuk O."/>
            <person name="Lin M.F."/>
            <person name="Parker B.J."/>
            <person name="Washietl S."/>
            <person name="Kheradpour P."/>
            <person name="Ernst J."/>
            <person name="Jordan G."/>
            <person name="Mauceli E."/>
            <person name="Ward L.D."/>
            <person name="Lowe C.B."/>
            <person name="Holloway A.K."/>
            <person name="Clamp M."/>
            <person name="Gnerre S."/>
            <person name="Alfoldi J."/>
            <person name="Beal K."/>
            <person name="Chang J."/>
            <person name="Clawson H."/>
            <person name="Cuff J."/>
            <person name="Di Palma F."/>
            <person name="Fitzgerald S."/>
            <person name="Flicek P."/>
            <person name="Guttman M."/>
            <person name="Hubisz M.J."/>
            <person name="Jaffe D.B."/>
            <person name="Jungreis I."/>
            <person name="Kent W.J."/>
            <person name="Kostka D."/>
            <person name="Lara M."/>
            <person name="Martins A.L."/>
            <person name="Massingham T."/>
            <person name="Moltke I."/>
            <person name="Raney B.J."/>
            <person name="Rasmussen M.D."/>
            <person name="Robinson J."/>
            <person name="Stark A."/>
            <person name="Vilella A.J."/>
            <person name="Wen J."/>
            <person name="Xie X."/>
            <person name="Zody M.C."/>
            <person name="Baldwin J."/>
            <person name="Bloom T."/>
            <person name="Chin C.W."/>
            <person name="Heiman D."/>
            <person name="Nicol R."/>
            <person name="Nusbaum C."/>
            <person name="Young S."/>
            <person name="Wilkinson J."/>
            <person name="Worley K.C."/>
            <person name="Kovar C.L."/>
            <person name="Muzny D.M."/>
            <person name="Gibbs R.A."/>
            <person name="Cree A."/>
            <person name="Dihn H.H."/>
            <person name="Fowler G."/>
            <person name="Jhangiani S."/>
            <person name="Joshi V."/>
            <person name="Lee S."/>
            <person name="Lewis L.R."/>
            <person name="Nazareth L.V."/>
            <person name="Okwuonu G."/>
            <person name="Santibanez J."/>
            <person name="Warren W.C."/>
            <person name="Mardis E.R."/>
            <person name="Weinstock G.M."/>
            <person name="Wilson R.K."/>
            <person name="Delehaunty K."/>
            <person name="Dooling D."/>
            <person name="Fronik C."/>
            <person name="Fulton L."/>
            <person name="Fulton B."/>
            <person name="Graves T."/>
            <person name="Minx P."/>
            <person name="Sodergren E."/>
            <person name="Birney E."/>
            <person name="Margulies E.H."/>
            <person name="Herrero J."/>
            <person name="Green E.D."/>
            <person name="Haussler D."/>
            <person name="Siepel A."/>
            <person name="Goldman N."/>
            <person name="Pollard K.S."/>
            <person name="Pedersen J.S."/>
            <person name="Lander E.S."/>
            <person name="Kellis M."/>
        </authorList>
    </citation>
    <scope>NUCLEOTIDE SEQUENCE [LARGE SCALE GENOMIC DNA]</scope>
    <source>
        <strain evidence="2">2N</strain>
    </source>
</reference>
<keyword evidence="2" id="KW-1185">Reference proteome</keyword>
<dbReference type="InterPro" id="IPR052270">
    <property type="entry name" value="CACF_protein"/>
</dbReference>
<dbReference type="GO" id="GO:0019902">
    <property type="term" value="F:phosphatase binding"/>
    <property type="evidence" value="ECO:0007669"/>
    <property type="project" value="TreeGrafter"/>
</dbReference>
<name>A0A286Y0U1_CAVPO</name>
<evidence type="ECO:0000313" key="2">
    <source>
        <dbReference type="Proteomes" id="UP000005447"/>
    </source>
</evidence>
<dbReference type="GeneTree" id="ENSGT00940000154110"/>
<sequence length="85" mass="10249">MRNKYMKAKDHGAKQKMRQAWKSWLIYVAVRRTKLQMQTTAVEFRQRSILCLWWSKWKQQLGQAHMNHAFYATAVKHRASSLQLQ</sequence>
<proteinExistence type="predicted"/>
<reference evidence="1" key="2">
    <citation type="submission" date="2025-08" db="UniProtKB">
        <authorList>
            <consortium name="Ensembl"/>
        </authorList>
    </citation>
    <scope>IDENTIFICATION</scope>
    <source>
        <strain evidence="1">2N</strain>
    </source>
</reference>
<evidence type="ECO:0000313" key="1">
    <source>
        <dbReference type="Ensembl" id="ENSCPOP00000031182.1"/>
    </source>
</evidence>
<gene>
    <name evidence="1" type="primary">SFI1</name>
</gene>
<dbReference type="EMBL" id="AAKN02007229">
    <property type="status" value="NOT_ANNOTATED_CDS"/>
    <property type="molecule type" value="Genomic_DNA"/>
</dbReference>
<dbReference type="Proteomes" id="UP000005447">
    <property type="component" value="Unassembled WGS sequence"/>
</dbReference>
<dbReference type="Ensembl" id="ENSCPOT00000045670.1">
    <property type="protein sequence ID" value="ENSCPOP00000031182.1"/>
    <property type="gene ID" value="ENSCPOG00000012348.4"/>
</dbReference>
<dbReference type="AlphaFoldDB" id="A0A286Y0U1"/>
<dbReference type="OMA" id="FELWKTK"/>
<dbReference type="PANTHER" id="PTHR22028:SF4">
    <property type="entry name" value="PROTEIN SFI1 HOMOLOG"/>
    <property type="match status" value="1"/>
</dbReference>
<dbReference type="EMBL" id="AAKN02007228">
    <property type="status" value="NOT_ANNOTATED_CDS"/>
    <property type="molecule type" value="Genomic_DNA"/>
</dbReference>
<reference evidence="1" key="3">
    <citation type="submission" date="2025-09" db="UniProtKB">
        <authorList>
            <consortium name="Ensembl"/>
        </authorList>
    </citation>
    <scope>IDENTIFICATION</scope>
    <source>
        <strain evidence="1">2N</strain>
    </source>
</reference>
<dbReference type="PANTHER" id="PTHR22028">
    <property type="entry name" value="SFI1 SPINDLE BODY DOMAIN-CONTAINING PROTEIN-RELATED"/>
    <property type="match status" value="1"/>
</dbReference>